<evidence type="ECO:0000313" key="3">
    <source>
        <dbReference type="Proteomes" id="UP000198863"/>
    </source>
</evidence>
<reference evidence="3" key="1">
    <citation type="submission" date="2016-10" db="EMBL/GenBank/DDBJ databases">
        <authorList>
            <person name="Varghese N."/>
            <person name="Submissions S."/>
        </authorList>
    </citation>
    <scope>NUCLEOTIDE SEQUENCE [LARGE SCALE GENOMIC DNA]</scope>
    <source>
        <strain evidence="3">DSM 44526</strain>
    </source>
</reference>
<dbReference type="Pfam" id="PF21645">
    <property type="entry name" value="FakA-like_M"/>
    <property type="match status" value="1"/>
</dbReference>
<dbReference type="InterPro" id="IPR036117">
    <property type="entry name" value="DhaL_dom_sf"/>
</dbReference>
<dbReference type="Pfam" id="PF13684">
    <property type="entry name" value="FakA-like_C"/>
    <property type="match status" value="1"/>
</dbReference>
<feature type="domain" description="DhaL" evidence="1">
    <location>
        <begin position="18"/>
        <end position="213"/>
    </location>
</feature>
<dbReference type="SUPFAM" id="SSF101473">
    <property type="entry name" value="DhaL-like"/>
    <property type="match status" value="1"/>
</dbReference>
<dbReference type="SMART" id="SM01121">
    <property type="entry name" value="Dak1_2"/>
    <property type="match status" value="1"/>
</dbReference>
<dbReference type="InterPro" id="IPR004007">
    <property type="entry name" value="DhaL_dom"/>
</dbReference>
<dbReference type="InterPro" id="IPR050270">
    <property type="entry name" value="DegV_domain_contain"/>
</dbReference>
<name>A0A1G7WSZ3_9ACTN</name>
<dbReference type="Proteomes" id="UP000198863">
    <property type="component" value="Unassembled WGS sequence"/>
</dbReference>
<dbReference type="Pfam" id="PF02734">
    <property type="entry name" value="Dak2"/>
    <property type="match status" value="1"/>
</dbReference>
<dbReference type="PANTHER" id="PTHR33434">
    <property type="entry name" value="DEGV DOMAIN-CONTAINING PROTEIN DR_1986-RELATED"/>
    <property type="match status" value="1"/>
</dbReference>
<protein>
    <recommendedName>
        <fullName evidence="1">DhaL domain-containing protein</fullName>
    </recommendedName>
</protein>
<dbReference type="GO" id="GO:0004371">
    <property type="term" value="F:glycerone kinase activity"/>
    <property type="evidence" value="ECO:0007669"/>
    <property type="project" value="InterPro"/>
</dbReference>
<dbReference type="Gene3D" id="1.25.40.340">
    <property type="match status" value="1"/>
</dbReference>
<organism evidence="2 3">
    <name type="scientific">Klenkia brasiliensis</name>
    <dbReference type="NCBI Taxonomy" id="333142"/>
    <lineage>
        <taxon>Bacteria</taxon>
        <taxon>Bacillati</taxon>
        <taxon>Actinomycetota</taxon>
        <taxon>Actinomycetes</taxon>
        <taxon>Geodermatophilales</taxon>
        <taxon>Geodermatophilaceae</taxon>
        <taxon>Klenkia</taxon>
    </lineage>
</organism>
<evidence type="ECO:0000259" key="1">
    <source>
        <dbReference type="PROSITE" id="PS51480"/>
    </source>
</evidence>
<sequence length="557" mass="55749">MSVATGSLRHVLTALDDAAVGRWSRAAADALRASRGELDDLNVFPVPDGDTGTNLLLTARAAADAVGEGGSDGSVTGSVWARWARGAVLGARGNSGAILAQLLRGLADDLAGRGPADGAAVARALLRAAREAYAAVAEPAEGTFLTVARRSAEAAAAAVEEGRAGLGEVVRAAADGARRALHGTTDQLAALRDAGVVDAGGAGWCVVLDALVTTVTGTEPDRPPLARRSGRRARAVPAHLHQPAADAGSEVQFLLADSDEEAVARLRTELGWLGDCLVVVGVDTPTGREWNVHVHVHDVGAAVEAGIRAGRPHSISVTALAPVQVAPPVAGARAVLALVPDGPAAAGVAELLGGEGVQVLGVPVPPEPDDTGVAAEVQAAVRTAVLGAGAAEVVLLPDHPALVGPAGRAAVQARGEGRDVAVVPTRSPVQGLAAVAVADPGQRFSDDVIAMTEAASATRWAEVVLAEHEALTSAGRCHPGDALGLVEGEVVVVGPAQLAVTCELLDRLLAGGGELVTLVGGRLAEAAATHLAARHPTVEVAVHPLGPGARALLVGVE</sequence>
<dbReference type="InterPro" id="IPR033470">
    <property type="entry name" value="FakA-like_C"/>
</dbReference>
<dbReference type="PROSITE" id="PS51480">
    <property type="entry name" value="DHAL"/>
    <property type="match status" value="1"/>
</dbReference>
<dbReference type="GO" id="GO:0006071">
    <property type="term" value="P:glycerol metabolic process"/>
    <property type="evidence" value="ECO:0007669"/>
    <property type="project" value="InterPro"/>
</dbReference>
<keyword evidence="3" id="KW-1185">Reference proteome</keyword>
<dbReference type="AlphaFoldDB" id="A0A1G7WSZ3"/>
<accession>A0A1G7WSZ3</accession>
<dbReference type="InterPro" id="IPR048394">
    <property type="entry name" value="FakA-like_M"/>
</dbReference>
<dbReference type="EMBL" id="FNCF01000005">
    <property type="protein sequence ID" value="SDG75016.1"/>
    <property type="molecule type" value="Genomic_DNA"/>
</dbReference>
<proteinExistence type="predicted"/>
<gene>
    <name evidence="2" type="ORF">SAMN05660324_3491</name>
</gene>
<evidence type="ECO:0000313" key="2">
    <source>
        <dbReference type="EMBL" id="SDG75016.1"/>
    </source>
</evidence>
<dbReference type="PANTHER" id="PTHR33434:SF4">
    <property type="entry name" value="PHOSPHATASE PROTEIN"/>
    <property type="match status" value="1"/>
</dbReference>
<dbReference type="SMART" id="SM01120">
    <property type="entry name" value="Dak2"/>
    <property type="match status" value="1"/>
</dbReference>